<dbReference type="OrthoDB" id="5598844at2759"/>
<feature type="compositionally biased region" description="Basic and acidic residues" evidence="1">
    <location>
        <begin position="156"/>
        <end position="165"/>
    </location>
</feature>
<evidence type="ECO:0000313" key="2">
    <source>
        <dbReference type="EMBL" id="KAF8875218.1"/>
    </source>
</evidence>
<dbReference type="Pfam" id="PF08624">
    <property type="entry name" value="CRC_subunit"/>
    <property type="match status" value="1"/>
</dbReference>
<feature type="compositionally biased region" description="Acidic residues" evidence="1">
    <location>
        <begin position="36"/>
        <end position="55"/>
    </location>
</feature>
<dbReference type="InterPro" id="IPR013933">
    <property type="entry name" value="CRC_Rsc7/Swp82"/>
</dbReference>
<accession>A0A9P5NB68</accession>
<feature type="compositionally biased region" description="Acidic residues" evidence="1">
    <location>
        <begin position="62"/>
        <end position="75"/>
    </location>
</feature>
<dbReference type="AlphaFoldDB" id="A0A9P5NB68"/>
<feature type="compositionally biased region" description="Low complexity" evidence="1">
    <location>
        <begin position="14"/>
        <end position="30"/>
    </location>
</feature>
<gene>
    <name evidence="2" type="ORF">CPB84DRAFT_1715419</name>
</gene>
<feature type="compositionally biased region" description="Acidic residues" evidence="1">
    <location>
        <begin position="134"/>
        <end position="155"/>
    </location>
</feature>
<organism evidence="2 3">
    <name type="scientific">Gymnopilus junonius</name>
    <name type="common">Spectacular rustgill mushroom</name>
    <name type="synonym">Gymnopilus spectabilis subsp. junonius</name>
    <dbReference type="NCBI Taxonomy" id="109634"/>
    <lineage>
        <taxon>Eukaryota</taxon>
        <taxon>Fungi</taxon>
        <taxon>Dikarya</taxon>
        <taxon>Basidiomycota</taxon>
        <taxon>Agaricomycotina</taxon>
        <taxon>Agaricomycetes</taxon>
        <taxon>Agaricomycetidae</taxon>
        <taxon>Agaricales</taxon>
        <taxon>Agaricineae</taxon>
        <taxon>Hymenogastraceae</taxon>
        <taxon>Gymnopilus</taxon>
    </lineage>
</organism>
<proteinExistence type="predicted"/>
<feature type="compositionally biased region" description="Acidic residues" evidence="1">
    <location>
        <begin position="465"/>
        <end position="477"/>
    </location>
</feature>
<sequence length="595" mass="64476">MSSVPKIVIRPRTSSHQNAASSSAAATPASQVDSAPEGDDDDVENDDSQAMDVDQEGPGPGDDNENAQGQDEDASESFVGAPTPRPRGRPRGRGRGSTSAVSTPRARGRGRGRGRPRGRPANSLLIRLPKRNDDETEAEAEAEGENDADVEGGDAVEEHEPEKEAPLGGGKPFRKIHGEVYVIDGDEFITPEDPKGNEKIDQFGNLLGGRRFKAATFALPNRHPQRQYMLAIDAARTSGFRDSLYYFRRNLLAFKLNATQPEKDYLISEGKLGSHLRTRSVTLVTARSAFKLHGSKMIIDGRWVTDDYYEDKVLEEITARGLKAGELVGELPDPNATHHNNELSALNATAAAASSGKGDRGGGGGGGIYRAGGPTTIFGGSGWGPYSDGPLNAVRKSILSRDGVSEDNWMWMMATRVDEANEMWTKQRKEALKVVEGVDGLVMGGAIPPPPGTRPLAPGMRDLREEEEEGEGEEELPNGDVNVTEVPKPKSKKRKVGFEDDIPAIGVYEPHGNLIHYRGDTQPVKYRWEALPDSPTKRRVLGGTKVGNGAWALAWVDTVMEFPDPAEETNTPEARERQRLLREAENSALAPIDLA</sequence>
<keyword evidence="3" id="KW-1185">Reference proteome</keyword>
<feature type="compositionally biased region" description="Basic residues" evidence="1">
    <location>
        <begin position="106"/>
        <end position="118"/>
    </location>
</feature>
<reference evidence="2" key="1">
    <citation type="submission" date="2020-11" db="EMBL/GenBank/DDBJ databases">
        <authorList>
            <consortium name="DOE Joint Genome Institute"/>
            <person name="Ahrendt S."/>
            <person name="Riley R."/>
            <person name="Andreopoulos W."/>
            <person name="LaButti K."/>
            <person name="Pangilinan J."/>
            <person name="Ruiz-duenas F.J."/>
            <person name="Barrasa J.M."/>
            <person name="Sanchez-Garcia M."/>
            <person name="Camarero S."/>
            <person name="Miyauchi S."/>
            <person name="Serrano A."/>
            <person name="Linde D."/>
            <person name="Babiker R."/>
            <person name="Drula E."/>
            <person name="Ayuso-Fernandez I."/>
            <person name="Pacheco R."/>
            <person name="Padilla G."/>
            <person name="Ferreira P."/>
            <person name="Barriuso J."/>
            <person name="Kellner H."/>
            <person name="Castanera R."/>
            <person name="Alfaro M."/>
            <person name="Ramirez L."/>
            <person name="Pisabarro A.G."/>
            <person name="Kuo A."/>
            <person name="Tritt A."/>
            <person name="Lipzen A."/>
            <person name="He G."/>
            <person name="Yan M."/>
            <person name="Ng V."/>
            <person name="Cullen D."/>
            <person name="Martin F."/>
            <person name="Rosso M.-N."/>
            <person name="Henrissat B."/>
            <person name="Hibbett D."/>
            <person name="Martinez A.T."/>
            <person name="Grigoriev I.V."/>
        </authorList>
    </citation>
    <scope>NUCLEOTIDE SEQUENCE</scope>
    <source>
        <strain evidence="2">AH 44721</strain>
    </source>
</reference>
<feature type="region of interest" description="Disordered" evidence="1">
    <location>
        <begin position="1"/>
        <end position="171"/>
    </location>
</feature>
<dbReference type="Proteomes" id="UP000724874">
    <property type="component" value="Unassembled WGS sequence"/>
</dbReference>
<evidence type="ECO:0000313" key="3">
    <source>
        <dbReference type="Proteomes" id="UP000724874"/>
    </source>
</evidence>
<name>A0A9P5NB68_GYMJU</name>
<evidence type="ECO:0000256" key="1">
    <source>
        <dbReference type="SAM" id="MobiDB-lite"/>
    </source>
</evidence>
<dbReference type="EMBL" id="JADNYJ010000200">
    <property type="protein sequence ID" value="KAF8875218.1"/>
    <property type="molecule type" value="Genomic_DNA"/>
</dbReference>
<comment type="caution">
    <text evidence="2">The sequence shown here is derived from an EMBL/GenBank/DDBJ whole genome shotgun (WGS) entry which is preliminary data.</text>
</comment>
<feature type="region of interest" description="Disordered" evidence="1">
    <location>
        <begin position="443"/>
        <end position="494"/>
    </location>
</feature>
<protein>
    <submittedName>
        <fullName evidence="2">Chromatin remodelling complex Rsc7/Swp82 subunit-domain-containing protein</fullName>
    </submittedName>
</protein>